<evidence type="ECO:0000259" key="5">
    <source>
        <dbReference type="Pfam" id="PF13439"/>
    </source>
</evidence>
<feature type="domain" description="Glycosyltransferase subfamily 4-like N-terminal" evidence="5">
    <location>
        <begin position="61"/>
        <end position="165"/>
    </location>
</feature>
<dbReference type="RefSeq" id="WP_186771055.1">
    <property type="nucleotide sequence ID" value="NZ_JACOMF010000014.1"/>
</dbReference>
<dbReference type="Pfam" id="PF13692">
    <property type="entry name" value="Glyco_trans_1_4"/>
    <property type="match status" value="1"/>
</dbReference>
<evidence type="ECO:0000313" key="6">
    <source>
        <dbReference type="EMBL" id="MBC4016282.1"/>
    </source>
</evidence>
<dbReference type="PANTHER" id="PTHR12526">
    <property type="entry name" value="GLYCOSYLTRANSFERASE"/>
    <property type="match status" value="1"/>
</dbReference>
<organism evidence="6 7">
    <name type="scientific">Siccirubricoccus deserti</name>
    <dbReference type="NCBI Taxonomy" id="2013562"/>
    <lineage>
        <taxon>Bacteria</taxon>
        <taxon>Pseudomonadati</taxon>
        <taxon>Pseudomonadota</taxon>
        <taxon>Alphaproteobacteria</taxon>
        <taxon>Acetobacterales</taxon>
        <taxon>Roseomonadaceae</taxon>
        <taxon>Siccirubricoccus</taxon>
    </lineage>
</organism>
<evidence type="ECO:0000256" key="1">
    <source>
        <dbReference type="ARBA" id="ARBA00009481"/>
    </source>
</evidence>
<dbReference type="Gene3D" id="3.40.50.2000">
    <property type="entry name" value="Glycogen Phosphorylase B"/>
    <property type="match status" value="2"/>
</dbReference>
<dbReference type="CDD" id="cd03801">
    <property type="entry name" value="GT4_PimA-like"/>
    <property type="match status" value="1"/>
</dbReference>
<sequence>MAAPSDGRHDEAPVVTLLAFPLQESGGIAAFVRSLLAALEAAHGKRFPLLAPTPEEAGTSSRLGQLRIAARLFRALLKARPRAIQNHENLPLLAVALLGKLLSPGRVRVVHTVHVDPAERKPWLKRALIAAMFALCDRVVVVSRDTSRRLDNMALPLPRNVEVIYGAPPPAPAPAAEALAGYAAAHRLGPGPVICQITRFYYPLKVQGAERLLAAFRMVRRTVPEAQLLLVGSGPLWAEFRDRHGLATPVDGVTLTGFVVDPQLPMGLADVYCHLSFQDALPIVVLEAMALGKPVVASPVGGIPELIEDGVSGVLAGPTVAALAEDLIRLLQAPMERQALGRQAAARIAREFSWPRCAAQYAALYGMSPACAATPPGTEWAPQPAPAGPTRRALR</sequence>
<feature type="region of interest" description="Disordered" evidence="4">
    <location>
        <begin position="375"/>
        <end position="395"/>
    </location>
</feature>
<dbReference type="GO" id="GO:0016757">
    <property type="term" value="F:glycosyltransferase activity"/>
    <property type="evidence" value="ECO:0007669"/>
    <property type="project" value="UniProtKB-KW"/>
</dbReference>
<comment type="caution">
    <text evidence="6">The sequence shown here is derived from an EMBL/GenBank/DDBJ whole genome shotgun (WGS) entry which is preliminary data.</text>
</comment>
<dbReference type="Proteomes" id="UP000600101">
    <property type="component" value="Unassembled WGS sequence"/>
</dbReference>
<dbReference type="PANTHER" id="PTHR12526:SF640">
    <property type="entry name" value="COLANIC ACID BIOSYNTHESIS GLYCOSYLTRANSFERASE WCAL-RELATED"/>
    <property type="match status" value="1"/>
</dbReference>
<evidence type="ECO:0000256" key="3">
    <source>
        <dbReference type="ARBA" id="ARBA00022679"/>
    </source>
</evidence>
<protein>
    <submittedName>
        <fullName evidence="6">Glycosyltransferase family 4 protein</fullName>
    </submittedName>
</protein>
<accession>A0A9X0R049</accession>
<proteinExistence type="inferred from homology"/>
<keyword evidence="2" id="KW-0328">Glycosyltransferase</keyword>
<gene>
    <name evidence="6" type="ORF">H7965_13235</name>
</gene>
<dbReference type="EMBL" id="JACOMF010000014">
    <property type="protein sequence ID" value="MBC4016282.1"/>
    <property type="molecule type" value="Genomic_DNA"/>
</dbReference>
<evidence type="ECO:0000256" key="2">
    <source>
        <dbReference type="ARBA" id="ARBA00022676"/>
    </source>
</evidence>
<comment type="similarity">
    <text evidence="1">Belongs to the glycosyltransferase group 1 family. Glycosyltransferase 4 subfamily.</text>
</comment>
<name>A0A9X0R049_9PROT</name>
<evidence type="ECO:0000256" key="4">
    <source>
        <dbReference type="SAM" id="MobiDB-lite"/>
    </source>
</evidence>
<evidence type="ECO:0000313" key="7">
    <source>
        <dbReference type="Proteomes" id="UP000600101"/>
    </source>
</evidence>
<dbReference type="Pfam" id="PF13439">
    <property type="entry name" value="Glyco_transf_4"/>
    <property type="match status" value="1"/>
</dbReference>
<dbReference type="InterPro" id="IPR028098">
    <property type="entry name" value="Glyco_trans_4-like_N"/>
</dbReference>
<reference evidence="6" key="1">
    <citation type="submission" date="2020-08" db="EMBL/GenBank/DDBJ databases">
        <authorList>
            <person name="Hu Y."/>
            <person name="Nguyen S.V."/>
            <person name="Li F."/>
            <person name="Fanning S."/>
        </authorList>
    </citation>
    <scope>NUCLEOTIDE SEQUENCE</scope>
    <source>
        <strain evidence="6">SYSU D8009</strain>
    </source>
</reference>
<dbReference type="AlphaFoldDB" id="A0A9X0R049"/>
<dbReference type="SUPFAM" id="SSF53756">
    <property type="entry name" value="UDP-Glycosyltransferase/glycogen phosphorylase"/>
    <property type="match status" value="1"/>
</dbReference>
<keyword evidence="3" id="KW-0808">Transferase</keyword>
<keyword evidence="7" id="KW-1185">Reference proteome</keyword>